<reference evidence="1" key="2">
    <citation type="journal article" date="2015" name="Data Brief">
        <title>Shoot transcriptome of the giant reed, Arundo donax.</title>
        <authorList>
            <person name="Barrero R.A."/>
            <person name="Guerrero F.D."/>
            <person name="Moolhuijzen P."/>
            <person name="Goolsby J.A."/>
            <person name="Tidwell J."/>
            <person name="Bellgard S.E."/>
            <person name="Bellgard M.I."/>
        </authorList>
    </citation>
    <scope>NUCLEOTIDE SEQUENCE</scope>
    <source>
        <tissue evidence="1">Shoot tissue taken approximately 20 cm above the soil surface</tissue>
    </source>
</reference>
<organism evidence="1">
    <name type="scientific">Arundo donax</name>
    <name type="common">Giant reed</name>
    <name type="synonym">Donax arundinaceus</name>
    <dbReference type="NCBI Taxonomy" id="35708"/>
    <lineage>
        <taxon>Eukaryota</taxon>
        <taxon>Viridiplantae</taxon>
        <taxon>Streptophyta</taxon>
        <taxon>Embryophyta</taxon>
        <taxon>Tracheophyta</taxon>
        <taxon>Spermatophyta</taxon>
        <taxon>Magnoliopsida</taxon>
        <taxon>Liliopsida</taxon>
        <taxon>Poales</taxon>
        <taxon>Poaceae</taxon>
        <taxon>PACMAD clade</taxon>
        <taxon>Arundinoideae</taxon>
        <taxon>Arundineae</taxon>
        <taxon>Arundo</taxon>
    </lineage>
</organism>
<reference evidence="1" key="1">
    <citation type="submission" date="2014-09" db="EMBL/GenBank/DDBJ databases">
        <authorList>
            <person name="Magalhaes I.L.F."/>
            <person name="Oliveira U."/>
            <person name="Santos F.R."/>
            <person name="Vidigal T.H.D.A."/>
            <person name="Brescovit A.D."/>
            <person name="Santos A.J."/>
        </authorList>
    </citation>
    <scope>NUCLEOTIDE SEQUENCE</scope>
    <source>
        <tissue evidence="1">Shoot tissue taken approximately 20 cm above the soil surface</tissue>
    </source>
</reference>
<dbReference type="EMBL" id="GBRH01262441">
    <property type="protein sequence ID" value="JAD35454.1"/>
    <property type="molecule type" value="Transcribed_RNA"/>
</dbReference>
<evidence type="ECO:0000313" key="1">
    <source>
        <dbReference type="EMBL" id="JAD35454.1"/>
    </source>
</evidence>
<accession>A0A0A8Z7S6</accession>
<proteinExistence type="predicted"/>
<sequence>MRSVGSLSSSFT</sequence>
<protein>
    <submittedName>
        <fullName evidence="1">Uncharacterized protein</fullName>
    </submittedName>
</protein>
<name>A0A0A8Z7S6_ARUDO</name>